<proteinExistence type="predicted"/>
<accession>A0A813HHX6</accession>
<evidence type="ECO:0000313" key="2">
    <source>
        <dbReference type="EMBL" id="CAE8637201.1"/>
    </source>
</evidence>
<dbReference type="Gene3D" id="3.40.220.10">
    <property type="entry name" value="Leucine Aminopeptidase, subunit E, domain 1"/>
    <property type="match status" value="1"/>
</dbReference>
<dbReference type="Proteomes" id="UP000654075">
    <property type="component" value="Unassembled WGS sequence"/>
</dbReference>
<evidence type="ECO:0000313" key="3">
    <source>
        <dbReference type="Proteomes" id="UP000654075"/>
    </source>
</evidence>
<feature type="domain" description="Microbial-type PARG catalytic" evidence="1">
    <location>
        <begin position="56"/>
        <end position="150"/>
    </location>
</feature>
<feature type="non-terminal residue" evidence="2">
    <location>
        <position position="1"/>
    </location>
</feature>
<gene>
    <name evidence="2" type="ORF">PGLA1383_LOCUS52589</name>
</gene>
<dbReference type="NCBIfam" id="TIGR02452">
    <property type="entry name" value="TIGR02452 family protein"/>
    <property type="match status" value="1"/>
</dbReference>
<dbReference type="EMBL" id="CAJNNV010031641">
    <property type="protein sequence ID" value="CAE8637201.1"/>
    <property type="molecule type" value="Genomic_DNA"/>
</dbReference>
<dbReference type="Pfam" id="PF10021">
    <property type="entry name" value="PARG_cat_microb"/>
    <property type="match status" value="1"/>
</dbReference>
<sequence>ELKGMAARWDHHSFAQQLVQLKLSKDFQALKKLLVEVAESNYKLRDQWTIPRTIPVSYEECAKFHSPGGKPPVISFSKMNTIEALVRFGSEKGRQVCGLNFANGKDVGGGYKNGSTAQEEDLCRRIPSLYGSLYQADKDGLYPFGPPTCTAADKPEKYSDVLYTLGLTVARAGEEEGYRLLKKEEQVQVSLIAAAAPNIRFASEVNDPDLIYRTIQSIFIAPQLVEPGVSTLILGAWGCGAFGGDPLQIAELFVRALVQDNLGQTYREIHFAIPQTSPTDENYDAFRSVFRNSKIEVKDSKDL</sequence>
<dbReference type="OrthoDB" id="9985428at2759"/>
<organism evidence="2 3">
    <name type="scientific">Polarella glacialis</name>
    <name type="common">Dinoflagellate</name>
    <dbReference type="NCBI Taxonomy" id="89957"/>
    <lineage>
        <taxon>Eukaryota</taxon>
        <taxon>Sar</taxon>
        <taxon>Alveolata</taxon>
        <taxon>Dinophyceae</taxon>
        <taxon>Suessiales</taxon>
        <taxon>Suessiaceae</taxon>
        <taxon>Polarella</taxon>
    </lineage>
</organism>
<evidence type="ECO:0000259" key="1">
    <source>
        <dbReference type="Pfam" id="PF10021"/>
    </source>
</evidence>
<dbReference type="SUPFAM" id="SSF52949">
    <property type="entry name" value="Macro domain-like"/>
    <property type="match status" value="1"/>
</dbReference>
<dbReference type="InterPro" id="IPR043472">
    <property type="entry name" value="Macro_dom-like"/>
</dbReference>
<comment type="caution">
    <text evidence="2">The sequence shown here is derived from an EMBL/GenBank/DDBJ whole genome shotgun (WGS) entry which is preliminary data.</text>
</comment>
<dbReference type="OMA" id="FASEVND"/>
<dbReference type="PANTHER" id="PTHR35596:SF1">
    <property type="entry name" value="MICROBIAL-TYPE PARG CATALYTIC DOMAIN-CONTAINING PROTEIN"/>
    <property type="match status" value="1"/>
</dbReference>
<name>A0A813HHX6_POLGL</name>
<reference evidence="2" key="1">
    <citation type="submission" date="2021-02" db="EMBL/GenBank/DDBJ databases">
        <authorList>
            <person name="Dougan E. K."/>
            <person name="Rhodes N."/>
            <person name="Thang M."/>
            <person name="Chan C."/>
        </authorList>
    </citation>
    <scope>NUCLEOTIDE SEQUENCE</scope>
</reference>
<dbReference type="InterPro" id="IPR019261">
    <property type="entry name" value="PARG_cat_microbial"/>
</dbReference>
<protein>
    <recommendedName>
        <fullName evidence="1">Microbial-type PARG catalytic domain-containing protein</fullName>
    </recommendedName>
</protein>
<keyword evidence="3" id="KW-1185">Reference proteome</keyword>
<dbReference type="AlphaFoldDB" id="A0A813HHX6"/>
<dbReference type="InterPro" id="IPR012664">
    <property type="entry name" value="CHP02452"/>
</dbReference>
<dbReference type="PANTHER" id="PTHR35596">
    <property type="entry name" value="DUF2263 DOMAIN-CONTAINING PROTEIN"/>
    <property type="match status" value="1"/>
</dbReference>